<dbReference type="Gene3D" id="1.10.8.640">
    <property type="entry name" value="Cytochrome C biogenesis protein"/>
    <property type="match status" value="1"/>
</dbReference>
<proteinExistence type="inferred from homology"/>
<dbReference type="Pfam" id="PF03918">
    <property type="entry name" value="CcmH"/>
    <property type="match status" value="1"/>
</dbReference>
<dbReference type="InterPro" id="IPR005616">
    <property type="entry name" value="CcmH/CycL/Ccl2/NrfF_N"/>
</dbReference>
<dbReference type="Proteomes" id="UP000632063">
    <property type="component" value="Unassembled WGS sequence"/>
</dbReference>
<organism evidence="7 8">
    <name type="scientific">Roseibium litorale</name>
    <dbReference type="NCBI Taxonomy" id="2803841"/>
    <lineage>
        <taxon>Bacteria</taxon>
        <taxon>Pseudomonadati</taxon>
        <taxon>Pseudomonadota</taxon>
        <taxon>Alphaproteobacteria</taxon>
        <taxon>Hyphomicrobiales</taxon>
        <taxon>Stappiaceae</taxon>
        <taxon>Roseibium</taxon>
    </lineage>
</organism>
<evidence type="ECO:0000256" key="2">
    <source>
        <dbReference type="ARBA" id="ARBA00022617"/>
    </source>
</evidence>
<name>A0ABR9CS09_9HYPH</name>
<reference evidence="7 8" key="2">
    <citation type="journal article" date="2021" name="Int. J. Syst. Evol. Microbiol.">
        <title>Roseibium litorale sp. nov., isolated from a tidal flat sediment and proposal for the reclassification of Labrenzia polysiphoniae as Roseibium polysiphoniae comb. nov.</title>
        <authorList>
            <person name="Liu Y."/>
            <person name="Pei T."/>
            <person name="Du J."/>
            <person name="Chao M."/>
            <person name="Deng M.R."/>
            <person name="Zhu H."/>
        </authorList>
    </citation>
    <scope>NUCLEOTIDE SEQUENCE [LARGE SCALE GENOMIC DNA]</scope>
    <source>
        <strain evidence="7 8">4C16A</strain>
    </source>
</reference>
<dbReference type="EMBL" id="JACYXI010000013">
    <property type="protein sequence ID" value="MBD8893473.1"/>
    <property type="molecule type" value="Genomic_DNA"/>
</dbReference>
<keyword evidence="2 5" id="KW-0349">Heme</keyword>
<evidence type="ECO:0000313" key="8">
    <source>
        <dbReference type="Proteomes" id="UP000632063"/>
    </source>
</evidence>
<evidence type="ECO:0000259" key="6">
    <source>
        <dbReference type="Pfam" id="PF03918"/>
    </source>
</evidence>
<accession>A0ABR9CS09</accession>
<evidence type="ECO:0000256" key="4">
    <source>
        <dbReference type="ARBA" id="ARBA00023004"/>
    </source>
</evidence>
<comment type="function">
    <text evidence="5">Possible subunit of a heme lyase.</text>
</comment>
<dbReference type="PANTHER" id="PTHR47601">
    <property type="match status" value="1"/>
</dbReference>
<keyword evidence="5" id="KW-0812">Transmembrane</keyword>
<evidence type="ECO:0000256" key="3">
    <source>
        <dbReference type="ARBA" id="ARBA00022723"/>
    </source>
</evidence>
<dbReference type="CDD" id="cd16378">
    <property type="entry name" value="CcmH_N"/>
    <property type="match status" value="1"/>
</dbReference>
<dbReference type="InterPro" id="IPR038297">
    <property type="entry name" value="CcmH/CycL/NrfF/Ccl2_sf"/>
</dbReference>
<dbReference type="RefSeq" id="WP_192149599.1">
    <property type="nucleotide sequence ID" value="NZ_JACYXI010000013.1"/>
</dbReference>
<dbReference type="PANTHER" id="PTHR47601:SF1">
    <property type="entry name" value="CYTOCHROME C-TYPE BIOGENESIS CCMH-LIKE MITOCHONDRIAL PROTEIN"/>
    <property type="match status" value="1"/>
</dbReference>
<keyword evidence="5" id="KW-0472">Membrane</keyword>
<keyword evidence="5" id="KW-1133">Transmembrane helix</keyword>
<keyword evidence="8" id="KW-1185">Reference proteome</keyword>
<gene>
    <name evidence="7" type="ORF">IG616_18155</name>
</gene>
<evidence type="ECO:0000256" key="5">
    <source>
        <dbReference type="RuleBase" id="RU364112"/>
    </source>
</evidence>
<keyword evidence="3 5" id="KW-0479">Metal-binding</keyword>
<feature type="signal peptide" evidence="5">
    <location>
        <begin position="1"/>
        <end position="21"/>
    </location>
</feature>
<feature type="chain" id="PRO_5044956488" description="Cytochrome c-type biogenesis protein" evidence="5">
    <location>
        <begin position="22"/>
        <end position="161"/>
    </location>
</feature>
<keyword evidence="5" id="KW-0732">Signal</keyword>
<feature type="transmembrane region" description="Helical" evidence="5">
    <location>
        <begin position="107"/>
        <end position="128"/>
    </location>
</feature>
<evidence type="ECO:0000256" key="1">
    <source>
        <dbReference type="ARBA" id="ARBA00010342"/>
    </source>
</evidence>
<comment type="similarity">
    <text evidence="1 5">Belongs to the CcmH/CycL/Ccl2/NrfF family.</text>
</comment>
<sequence>MRRLRTLAAAFGMLLASLAPALAVAPDEVLKDPVLEARARDLSAHLRCMVCQNQSIDDSDAPLAKDLRILVRERLVAGDSDEEVVDYLVSRYGEFVLLKPRFAWHTAILWFAPLVALLGGLAGLFLAIRKRSTRSGDAVREVPLTEEEEARLIELLDKGKS</sequence>
<protein>
    <recommendedName>
        <fullName evidence="5">Cytochrome c-type biogenesis protein</fullName>
    </recommendedName>
</protein>
<feature type="domain" description="CcmH/CycL/Ccl2/NrfF N-terminal" evidence="6">
    <location>
        <begin position="14"/>
        <end position="156"/>
    </location>
</feature>
<evidence type="ECO:0000313" key="7">
    <source>
        <dbReference type="EMBL" id="MBD8893473.1"/>
    </source>
</evidence>
<keyword evidence="4 5" id="KW-0408">Iron</keyword>
<reference evidence="8" key="1">
    <citation type="submission" date="2020-09" db="EMBL/GenBank/DDBJ databases">
        <title>The genome sequence of strain Labrenzia suaedae 4C16A.</title>
        <authorList>
            <person name="Liu Y."/>
        </authorList>
    </citation>
    <scope>NUCLEOTIDE SEQUENCE [LARGE SCALE GENOMIC DNA]</scope>
    <source>
        <strain evidence="8">4C16A</strain>
    </source>
</reference>
<comment type="caution">
    <text evidence="7">The sequence shown here is derived from an EMBL/GenBank/DDBJ whole genome shotgun (WGS) entry which is preliminary data.</text>
</comment>